<protein>
    <submittedName>
        <fullName evidence="1">Uncharacterized protein</fullName>
    </submittedName>
</protein>
<dbReference type="AlphaFoldDB" id="A0A836P5W5"/>
<dbReference type="EMBL" id="AKBN01000357">
    <property type="protein sequence ID" value="KFA02899.1"/>
    <property type="molecule type" value="Genomic_DNA"/>
</dbReference>
<organism evidence="1">
    <name type="scientific">Xanthomonas vasicola pv. vasculorum NCPPB 890</name>
    <dbReference type="NCBI Taxonomy" id="1184265"/>
    <lineage>
        <taxon>Bacteria</taxon>
        <taxon>Pseudomonadati</taxon>
        <taxon>Pseudomonadota</taxon>
        <taxon>Gammaproteobacteria</taxon>
        <taxon>Lysobacterales</taxon>
        <taxon>Lysobacteraceae</taxon>
        <taxon>Xanthomonas</taxon>
    </lineage>
</organism>
<sequence>MQDRCNLRHHDVTGLEKWRCERLRTHVPAFHKFSHDLIAVRPRHIGIGSAGIFQGQSHELAAALQAGPVIQLIVHARLRDRVHAA</sequence>
<gene>
    <name evidence="1" type="ORF">A11K_0106840</name>
</gene>
<proteinExistence type="predicted"/>
<name>A0A836P5W5_XANVA</name>
<evidence type="ECO:0000313" key="1">
    <source>
        <dbReference type="EMBL" id="KFA02899.1"/>
    </source>
</evidence>
<accession>A0A836P5W5</accession>
<comment type="caution">
    <text evidence="1">The sequence shown here is derived from an EMBL/GenBank/DDBJ whole genome shotgun (WGS) entry which is preliminary data.</text>
</comment>
<reference evidence="1" key="1">
    <citation type="submission" date="2012-05" db="EMBL/GenBank/DDBJ databases">
        <authorList>
            <person name="Studholme D.J."/>
            <person name="Wasukira A."/>
            <person name="Grant M."/>
        </authorList>
    </citation>
    <scope>NUCLEOTIDE SEQUENCE [LARGE SCALE GENOMIC DNA]</scope>
    <source>
        <strain evidence="1">NCPPB 890</strain>
    </source>
</reference>